<feature type="compositionally biased region" description="Gly residues" evidence="1">
    <location>
        <begin position="9"/>
        <end position="18"/>
    </location>
</feature>
<keyword evidence="3" id="KW-1185">Reference proteome</keyword>
<accession>A0ABR2LKR2</accession>
<dbReference type="Proteomes" id="UP001412067">
    <property type="component" value="Unassembled WGS sequence"/>
</dbReference>
<organism evidence="2 3">
    <name type="scientific">Platanthera guangdongensis</name>
    <dbReference type="NCBI Taxonomy" id="2320717"/>
    <lineage>
        <taxon>Eukaryota</taxon>
        <taxon>Viridiplantae</taxon>
        <taxon>Streptophyta</taxon>
        <taxon>Embryophyta</taxon>
        <taxon>Tracheophyta</taxon>
        <taxon>Spermatophyta</taxon>
        <taxon>Magnoliopsida</taxon>
        <taxon>Liliopsida</taxon>
        <taxon>Asparagales</taxon>
        <taxon>Orchidaceae</taxon>
        <taxon>Orchidoideae</taxon>
        <taxon>Orchideae</taxon>
        <taxon>Orchidinae</taxon>
        <taxon>Platanthera</taxon>
    </lineage>
</organism>
<feature type="region of interest" description="Disordered" evidence="1">
    <location>
        <begin position="1"/>
        <end position="21"/>
    </location>
</feature>
<dbReference type="EMBL" id="JBBWWR010000018">
    <property type="protein sequence ID" value="KAK8943679.1"/>
    <property type="molecule type" value="Genomic_DNA"/>
</dbReference>
<name>A0ABR2LKR2_9ASPA</name>
<gene>
    <name evidence="2" type="ORF">KSP40_PGU001029</name>
</gene>
<proteinExistence type="predicted"/>
<reference evidence="2 3" key="1">
    <citation type="journal article" date="2022" name="Nat. Plants">
        <title>Genomes of leafy and leafless Platanthera orchids illuminate the evolution of mycoheterotrophy.</title>
        <authorList>
            <person name="Li M.H."/>
            <person name="Liu K.W."/>
            <person name="Li Z."/>
            <person name="Lu H.C."/>
            <person name="Ye Q.L."/>
            <person name="Zhang D."/>
            <person name="Wang J.Y."/>
            <person name="Li Y.F."/>
            <person name="Zhong Z.M."/>
            <person name="Liu X."/>
            <person name="Yu X."/>
            <person name="Liu D.K."/>
            <person name="Tu X.D."/>
            <person name="Liu B."/>
            <person name="Hao Y."/>
            <person name="Liao X.Y."/>
            <person name="Jiang Y.T."/>
            <person name="Sun W.H."/>
            <person name="Chen J."/>
            <person name="Chen Y.Q."/>
            <person name="Ai Y."/>
            <person name="Zhai J.W."/>
            <person name="Wu S.S."/>
            <person name="Zhou Z."/>
            <person name="Hsiao Y.Y."/>
            <person name="Wu W.L."/>
            <person name="Chen Y.Y."/>
            <person name="Lin Y.F."/>
            <person name="Hsu J.L."/>
            <person name="Li C.Y."/>
            <person name="Wang Z.W."/>
            <person name="Zhao X."/>
            <person name="Zhong W.Y."/>
            <person name="Ma X.K."/>
            <person name="Ma L."/>
            <person name="Huang J."/>
            <person name="Chen G.Z."/>
            <person name="Huang M.Z."/>
            <person name="Huang L."/>
            <person name="Peng D.H."/>
            <person name="Luo Y.B."/>
            <person name="Zou S.Q."/>
            <person name="Chen S.P."/>
            <person name="Lan S."/>
            <person name="Tsai W.C."/>
            <person name="Van de Peer Y."/>
            <person name="Liu Z.J."/>
        </authorList>
    </citation>
    <scope>NUCLEOTIDE SEQUENCE [LARGE SCALE GENOMIC DNA]</scope>
    <source>
        <strain evidence="2">Lor288</strain>
    </source>
</reference>
<evidence type="ECO:0000313" key="3">
    <source>
        <dbReference type="Proteomes" id="UP001412067"/>
    </source>
</evidence>
<evidence type="ECO:0000313" key="2">
    <source>
        <dbReference type="EMBL" id="KAK8943679.1"/>
    </source>
</evidence>
<sequence>MDAEKMKGAGAGSGGRDGGYAQATRRGRLFHEGKKWFMANGACNLVEKEDRWLRLAACRFLWPQATKLEH</sequence>
<protein>
    <submittedName>
        <fullName evidence="2">Uncharacterized protein</fullName>
    </submittedName>
</protein>
<comment type="caution">
    <text evidence="2">The sequence shown here is derived from an EMBL/GenBank/DDBJ whole genome shotgun (WGS) entry which is preliminary data.</text>
</comment>
<evidence type="ECO:0000256" key="1">
    <source>
        <dbReference type="SAM" id="MobiDB-lite"/>
    </source>
</evidence>